<evidence type="ECO:0000313" key="1">
    <source>
        <dbReference type="EMBL" id="RUO31617.1"/>
    </source>
</evidence>
<name>A0ABY0C178_9GAMM</name>
<dbReference type="RefSeq" id="WP_126787727.1">
    <property type="nucleotide sequence ID" value="NZ_PIPN01000001.1"/>
</dbReference>
<organism evidence="1 2">
    <name type="scientific">Aliidiomarina sedimenti</name>
    <dbReference type="NCBI Taxonomy" id="1933879"/>
    <lineage>
        <taxon>Bacteria</taxon>
        <taxon>Pseudomonadati</taxon>
        <taxon>Pseudomonadota</taxon>
        <taxon>Gammaproteobacteria</taxon>
        <taxon>Alteromonadales</taxon>
        <taxon>Idiomarinaceae</taxon>
        <taxon>Aliidiomarina</taxon>
    </lineage>
</organism>
<keyword evidence="2" id="KW-1185">Reference proteome</keyword>
<dbReference type="EMBL" id="PIPN01000001">
    <property type="protein sequence ID" value="RUO31617.1"/>
    <property type="molecule type" value="Genomic_DNA"/>
</dbReference>
<dbReference type="Proteomes" id="UP000287410">
    <property type="component" value="Unassembled WGS sequence"/>
</dbReference>
<accession>A0ABY0C178</accession>
<evidence type="ECO:0000313" key="2">
    <source>
        <dbReference type="Proteomes" id="UP000287410"/>
    </source>
</evidence>
<protein>
    <recommendedName>
        <fullName evidence="3">DUF2971 domain-containing protein</fullName>
    </recommendedName>
</protein>
<evidence type="ECO:0008006" key="3">
    <source>
        <dbReference type="Google" id="ProtNLM"/>
    </source>
</evidence>
<gene>
    <name evidence="1" type="ORF">CWE12_01055</name>
</gene>
<sequence>MHYKYRSLDNFKNFVDIILNSRIYAAPYFDLNDPMEGLYTYAEGSINRDMVNKIKGEKTRLRICSLSRRADSTLMWSHYADSHKGVAIGVEVNQKHEIRPVTYEGLSYVENATRLGSHETAKNVLSCKLELWRYEEEERAFVTESNYIEVSIKSIALGSKMDSRTKSLVKKLVSKINPSVVITEANVAEIV</sequence>
<reference evidence="1 2" key="1">
    <citation type="journal article" date="2018" name="Front. Microbiol.">
        <title>Genome-Based Analysis Reveals the Taxonomy and Diversity of the Family Idiomarinaceae.</title>
        <authorList>
            <person name="Liu Y."/>
            <person name="Lai Q."/>
            <person name="Shao Z."/>
        </authorList>
    </citation>
    <scope>NUCLEOTIDE SEQUENCE [LARGE SCALE GENOMIC DNA]</scope>
    <source>
        <strain evidence="1 2">GBSy1</strain>
    </source>
</reference>
<comment type="caution">
    <text evidence="1">The sequence shown here is derived from an EMBL/GenBank/DDBJ whole genome shotgun (WGS) entry which is preliminary data.</text>
</comment>
<proteinExistence type="predicted"/>